<keyword evidence="2" id="KW-1185">Reference proteome</keyword>
<dbReference type="Proteomes" id="UP001202961">
    <property type="component" value="Unassembled WGS sequence"/>
</dbReference>
<evidence type="ECO:0000313" key="1">
    <source>
        <dbReference type="EMBL" id="MCM2373265.1"/>
    </source>
</evidence>
<name>A0ABT0U8L6_9BACT</name>
<evidence type="ECO:0000313" key="2">
    <source>
        <dbReference type="Proteomes" id="UP001202961"/>
    </source>
</evidence>
<organism evidence="1 2">
    <name type="scientific">Aporhodopirellula aestuarii</name>
    <dbReference type="NCBI Taxonomy" id="2950107"/>
    <lineage>
        <taxon>Bacteria</taxon>
        <taxon>Pseudomonadati</taxon>
        <taxon>Planctomycetota</taxon>
        <taxon>Planctomycetia</taxon>
        <taxon>Pirellulales</taxon>
        <taxon>Pirellulaceae</taxon>
        <taxon>Aporhodopirellula</taxon>
    </lineage>
</organism>
<dbReference type="EMBL" id="JAMQBK010000060">
    <property type="protein sequence ID" value="MCM2373265.1"/>
    <property type="molecule type" value="Genomic_DNA"/>
</dbReference>
<sequence>MKPPAAMCTVPIRRIVPIDRLADLSWWRWHVAAFITVPLLIISLGWSRTVRGQENEATSPAVESEAAPPEVNLAQEVPVWVADLDGATAQSRREAEQKLLEAGPEALEYVPVILDHLSLDARERMERIEAQWRQMKTRVEVETTTVKMQDARTLGEALEAISLASGVEFDLESSGVAIDTTQVIRPPVAPMGFWQAVDLVLDQTDLDINFYAGDRERLALVPRAPERISRADSAAYAGIYRIEPTMVTARRVLGAPAQNALNLTMSISWQPNRTPIGLSIPIADVAGKLDNGVDLRPQTTGDQIDIATSSEIAESQFYLPMQLPRRRFEFNPGEDDKNNVKSDASEIKRLSGQVTALLPGKRRRFELLLEDVAPSQTYDAMTVAIEAIRESDPLHEIRVGIELFGAGRSLESHRQWIFENDVFVLLSDGTRKDHLGYQVFRQTGSGVGIGYLFDLGGSIPAGAQLIYESPTSVRQNEVPFVINGIPLP</sequence>
<dbReference type="RefSeq" id="WP_250930995.1">
    <property type="nucleotide sequence ID" value="NZ_JAMQBK010000060.1"/>
</dbReference>
<accession>A0ABT0U8L6</accession>
<reference evidence="1 2" key="1">
    <citation type="journal article" date="2022" name="Syst. Appl. Microbiol.">
        <title>Rhodopirellula aestuarii sp. nov., a novel member of the genus Rhodopirellula isolated from brackish sediments collected in the Tagus River estuary, Portugal.</title>
        <authorList>
            <person name="Vitorino I.R."/>
            <person name="Klimek D."/>
            <person name="Calusinska M."/>
            <person name="Lobo-da-Cunha A."/>
            <person name="Vasconcelos V."/>
            <person name="Lage O.M."/>
        </authorList>
    </citation>
    <scope>NUCLEOTIDE SEQUENCE [LARGE SCALE GENOMIC DNA]</scope>
    <source>
        <strain evidence="1 2">ICT_H3.1</strain>
    </source>
</reference>
<gene>
    <name evidence="1" type="ORF">NB063_21850</name>
</gene>
<protein>
    <submittedName>
        <fullName evidence="1">Uncharacterized protein</fullName>
    </submittedName>
</protein>
<proteinExistence type="predicted"/>
<comment type="caution">
    <text evidence="1">The sequence shown here is derived from an EMBL/GenBank/DDBJ whole genome shotgun (WGS) entry which is preliminary data.</text>
</comment>